<dbReference type="GO" id="GO:0045335">
    <property type="term" value="C:phagocytic vesicle"/>
    <property type="evidence" value="ECO:0007669"/>
    <property type="project" value="TreeGrafter"/>
</dbReference>
<evidence type="ECO:0000256" key="5">
    <source>
        <dbReference type="ARBA" id="ARBA00023289"/>
    </source>
</evidence>
<dbReference type="PANTHER" id="PTHR47981:SF39">
    <property type="entry name" value="RAS-RELATED PROTEIN RAB"/>
    <property type="match status" value="1"/>
</dbReference>
<comment type="subcellular location">
    <subcellularLocation>
        <location evidence="6">Membrane</location>
        <topology evidence="6">Lipid-anchor</topology>
    </subcellularLocation>
</comment>
<dbReference type="InterPro" id="IPR005225">
    <property type="entry name" value="Small_GTP-bd"/>
</dbReference>
<keyword evidence="3 6" id="KW-0342">GTP-binding</keyword>
<dbReference type="PRINTS" id="PR00449">
    <property type="entry name" value="RASTRNSFRMNG"/>
</dbReference>
<organism evidence="8 9">
    <name type="scientific">Acanthamoeba castellanii (strain ATCC 30010 / Neff)</name>
    <dbReference type="NCBI Taxonomy" id="1257118"/>
    <lineage>
        <taxon>Eukaryota</taxon>
        <taxon>Amoebozoa</taxon>
        <taxon>Discosea</taxon>
        <taxon>Longamoebia</taxon>
        <taxon>Centramoebida</taxon>
        <taxon>Acanthamoebidae</taxon>
        <taxon>Acanthamoeba</taxon>
    </lineage>
</organism>
<evidence type="ECO:0000256" key="7">
    <source>
        <dbReference type="SAM" id="MobiDB-lite"/>
    </source>
</evidence>
<dbReference type="GO" id="GO:0003924">
    <property type="term" value="F:GTPase activity"/>
    <property type="evidence" value="ECO:0007669"/>
    <property type="project" value="UniProtKB-UniRule"/>
</dbReference>
<dbReference type="VEuPathDB" id="AmoebaDB:ACA1_296250"/>
<dbReference type="InterPro" id="IPR027417">
    <property type="entry name" value="P-loop_NTPase"/>
</dbReference>
<feature type="region of interest" description="Disordered" evidence="7">
    <location>
        <begin position="1"/>
        <end position="22"/>
    </location>
</feature>
<dbReference type="GO" id="GO:0008333">
    <property type="term" value="P:endosome to lysosome transport"/>
    <property type="evidence" value="ECO:0007669"/>
    <property type="project" value="TreeGrafter"/>
</dbReference>
<dbReference type="NCBIfam" id="TIGR00231">
    <property type="entry name" value="small_GTP"/>
    <property type="match status" value="1"/>
</dbReference>
<dbReference type="GO" id="GO:0090385">
    <property type="term" value="P:phagosome-lysosome fusion"/>
    <property type="evidence" value="ECO:0007669"/>
    <property type="project" value="TreeGrafter"/>
</dbReference>
<dbReference type="CDD" id="cd04107">
    <property type="entry name" value="Rab32_Rab38"/>
    <property type="match status" value="1"/>
</dbReference>
<dbReference type="KEGG" id="acan:ACA1_296250"/>
<dbReference type="Proteomes" id="UP000011083">
    <property type="component" value="Unassembled WGS sequence"/>
</dbReference>
<dbReference type="GO" id="GO:0005802">
    <property type="term" value="C:trans-Golgi network"/>
    <property type="evidence" value="ECO:0007669"/>
    <property type="project" value="UniProtKB-UniRule"/>
</dbReference>
<dbReference type="SUPFAM" id="SSF52540">
    <property type="entry name" value="P-loop containing nucleoside triphosphate hydrolases"/>
    <property type="match status" value="1"/>
</dbReference>
<keyword evidence="2 6" id="KW-0547">Nucleotide-binding</keyword>
<dbReference type="PANTHER" id="PTHR47981">
    <property type="entry name" value="RAB FAMILY"/>
    <property type="match status" value="1"/>
</dbReference>
<dbReference type="GO" id="GO:0005770">
    <property type="term" value="C:late endosome"/>
    <property type="evidence" value="ECO:0007669"/>
    <property type="project" value="TreeGrafter"/>
</dbReference>
<reference evidence="8 9" key="1">
    <citation type="journal article" date="2013" name="Genome Biol.">
        <title>Genome of Acanthamoeba castellanii highlights extensive lateral gene transfer and early evolution of tyrosine kinase signaling.</title>
        <authorList>
            <person name="Clarke M."/>
            <person name="Lohan A.J."/>
            <person name="Liu B."/>
            <person name="Lagkouvardos I."/>
            <person name="Roy S."/>
            <person name="Zafar N."/>
            <person name="Bertelli C."/>
            <person name="Schilde C."/>
            <person name="Kianianmomeni A."/>
            <person name="Burglin T.R."/>
            <person name="Frech C."/>
            <person name="Turcotte B."/>
            <person name="Kopec K.O."/>
            <person name="Synnott J.M."/>
            <person name="Choo C."/>
            <person name="Paponov I."/>
            <person name="Finkler A."/>
            <person name="Soon Heng Tan C."/>
            <person name="Hutchins A.P."/>
            <person name="Weinmeier T."/>
            <person name="Rattei T."/>
            <person name="Chu J.S."/>
            <person name="Gimenez G."/>
            <person name="Irimia M."/>
            <person name="Rigden D.J."/>
            <person name="Fitzpatrick D.A."/>
            <person name="Lorenzo-Morales J."/>
            <person name="Bateman A."/>
            <person name="Chiu C.H."/>
            <person name="Tang P."/>
            <person name="Hegemann P."/>
            <person name="Fromm H."/>
            <person name="Raoult D."/>
            <person name="Greub G."/>
            <person name="Miranda-Saavedra D."/>
            <person name="Chen N."/>
            <person name="Nash P."/>
            <person name="Ginger M.L."/>
            <person name="Horn M."/>
            <person name="Schaap P."/>
            <person name="Caler L."/>
            <person name="Loftus B."/>
        </authorList>
    </citation>
    <scope>NUCLEOTIDE SEQUENCE [LARGE SCALE GENOMIC DNA]</scope>
    <source>
        <strain evidence="8 9">Neff</strain>
    </source>
</reference>
<evidence type="ECO:0000256" key="2">
    <source>
        <dbReference type="ARBA" id="ARBA00022741"/>
    </source>
</evidence>
<dbReference type="SMART" id="SM00173">
    <property type="entry name" value="RAS"/>
    <property type="match status" value="1"/>
</dbReference>
<proteinExistence type="inferred from homology"/>
<dbReference type="EMBL" id="KB007805">
    <property type="protein sequence ID" value="ELR25527.1"/>
    <property type="molecule type" value="Genomic_DNA"/>
</dbReference>
<dbReference type="OMA" id="RFDYNVK"/>
<dbReference type="GO" id="GO:0016020">
    <property type="term" value="C:membrane"/>
    <property type="evidence" value="ECO:0007669"/>
    <property type="project" value="UniProtKB-SubCell"/>
</dbReference>
<dbReference type="SMART" id="SM00174">
    <property type="entry name" value="RHO"/>
    <property type="match status" value="1"/>
</dbReference>
<keyword evidence="9" id="KW-1185">Reference proteome</keyword>
<dbReference type="AlphaFoldDB" id="L8HJZ6"/>
<dbReference type="FunFam" id="3.40.50.300:FF:000222">
    <property type="entry name" value="RAB32, member RAS oncogene family"/>
    <property type="match status" value="1"/>
</dbReference>
<sequence length="238" mass="26692">MEGGGHTTPRARSNTNGGAPKELPAAQKKEFLYKILVVGNMGTGKTSIIKRYCDNEFSDNYKSTIGVDFALKSLEWGHNSMVHLQLWDIAGQERYGNLTRVYYRDAVGGFVVLDLGRPLQESLDIVKKWKGDIDSKIRLWNGDALPVVLLANKVDLLGDKKADERTLEEFAKENGFIGWFATSAKENLHVEKAMTFLINHIIHNYQNGPQPENTDSMHLTLDEKEIRKYEDDGGGCSC</sequence>
<dbReference type="PROSITE" id="PS51421">
    <property type="entry name" value="RAS"/>
    <property type="match status" value="1"/>
</dbReference>
<dbReference type="RefSeq" id="XP_004368282.1">
    <property type="nucleotide sequence ID" value="XM_004368225.1"/>
</dbReference>
<dbReference type="GeneID" id="14926587"/>
<keyword evidence="5 6" id="KW-0636">Prenylation</keyword>
<name>L8HJZ6_ACACF</name>
<evidence type="ECO:0000256" key="4">
    <source>
        <dbReference type="ARBA" id="ARBA00023288"/>
    </source>
</evidence>
<keyword evidence="6" id="KW-0472">Membrane</keyword>
<dbReference type="GO" id="GO:0005764">
    <property type="term" value="C:lysosome"/>
    <property type="evidence" value="ECO:0007669"/>
    <property type="project" value="TreeGrafter"/>
</dbReference>
<evidence type="ECO:0000256" key="6">
    <source>
        <dbReference type="RuleBase" id="RU367128"/>
    </source>
</evidence>
<dbReference type="Gene3D" id="3.40.50.300">
    <property type="entry name" value="P-loop containing nucleotide triphosphate hydrolases"/>
    <property type="match status" value="1"/>
</dbReference>
<accession>L8HJZ6</accession>
<dbReference type="GO" id="GO:0005525">
    <property type="term" value="F:GTP binding"/>
    <property type="evidence" value="ECO:0007669"/>
    <property type="project" value="UniProtKB-UniRule"/>
</dbReference>
<evidence type="ECO:0000256" key="3">
    <source>
        <dbReference type="ARBA" id="ARBA00023134"/>
    </source>
</evidence>
<dbReference type="SMART" id="SM00176">
    <property type="entry name" value="RAN"/>
    <property type="match status" value="1"/>
</dbReference>
<dbReference type="InterPro" id="IPR030697">
    <property type="entry name" value="Rab29/Rab38/Rab32"/>
</dbReference>
<evidence type="ECO:0000313" key="8">
    <source>
        <dbReference type="EMBL" id="ELR25527.1"/>
    </source>
</evidence>
<dbReference type="SMART" id="SM00175">
    <property type="entry name" value="RAB"/>
    <property type="match status" value="1"/>
</dbReference>
<comment type="similarity">
    <text evidence="1 6">Belongs to the small GTPase superfamily. Rab family.</text>
</comment>
<keyword evidence="4 6" id="KW-0449">Lipoprotein</keyword>
<dbReference type="InterPro" id="IPR001806">
    <property type="entry name" value="Small_GTPase"/>
</dbReference>
<dbReference type="Pfam" id="PF00071">
    <property type="entry name" value="Ras"/>
    <property type="match status" value="1"/>
</dbReference>
<dbReference type="PROSITE" id="PS51419">
    <property type="entry name" value="RAB"/>
    <property type="match status" value="1"/>
</dbReference>
<protein>
    <recommendedName>
        <fullName evidence="6">Ras-related protein Rab</fullName>
    </recommendedName>
</protein>
<evidence type="ECO:0000313" key="9">
    <source>
        <dbReference type="Proteomes" id="UP000011083"/>
    </source>
</evidence>
<evidence type="ECO:0000256" key="1">
    <source>
        <dbReference type="ARBA" id="ARBA00006270"/>
    </source>
</evidence>
<dbReference type="OrthoDB" id="245989at2759"/>
<comment type="function">
    <text evidence="6">The small GTPases Rab are key regulators in vesicle trafficking.</text>
</comment>
<gene>
    <name evidence="8" type="ORF">ACA1_296250</name>
</gene>